<dbReference type="InterPro" id="IPR033985">
    <property type="entry name" value="SusD-like_N"/>
</dbReference>
<evidence type="ECO:0000256" key="3">
    <source>
        <dbReference type="ARBA" id="ARBA00022729"/>
    </source>
</evidence>
<comment type="subcellular location">
    <subcellularLocation>
        <location evidence="1">Cell outer membrane</location>
    </subcellularLocation>
</comment>
<dbReference type="PROSITE" id="PS51257">
    <property type="entry name" value="PROKAR_LIPOPROTEIN"/>
    <property type="match status" value="1"/>
</dbReference>
<reference evidence="8 9" key="1">
    <citation type="submission" date="2017-04" db="EMBL/GenBank/DDBJ databases">
        <authorList>
            <person name="Afonso C.L."/>
            <person name="Miller P.J."/>
            <person name="Scott M.A."/>
            <person name="Spackman E."/>
            <person name="Goraichik I."/>
            <person name="Dimitrov K.M."/>
            <person name="Suarez D.L."/>
            <person name="Swayne D.E."/>
        </authorList>
    </citation>
    <scope>NUCLEOTIDE SEQUENCE [LARGE SCALE GENOMIC DNA]</scope>
    <source>
        <strain evidence="8 9">DSM 22418</strain>
    </source>
</reference>
<evidence type="ECO:0000256" key="2">
    <source>
        <dbReference type="ARBA" id="ARBA00006275"/>
    </source>
</evidence>
<dbReference type="Pfam" id="PF14322">
    <property type="entry name" value="SusD-like_3"/>
    <property type="match status" value="1"/>
</dbReference>
<feature type="domain" description="SusD-like N-terminal" evidence="7">
    <location>
        <begin position="92"/>
        <end position="212"/>
    </location>
</feature>
<dbReference type="GO" id="GO:0009279">
    <property type="term" value="C:cell outer membrane"/>
    <property type="evidence" value="ECO:0007669"/>
    <property type="project" value="UniProtKB-SubCell"/>
</dbReference>
<dbReference type="EMBL" id="FXAU01000007">
    <property type="protein sequence ID" value="SMG46854.1"/>
    <property type="molecule type" value="Genomic_DNA"/>
</dbReference>
<evidence type="ECO:0000313" key="9">
    <source>
        <dbReference type="Proteomes" id="UP000192980"/>
    </source>
</evidence>
<protein>
    <submittedName>
        <fullName evidence="8">Starch-binding associating with outer membrane</fullName>
    </submittedName>
</protein>
<dbReference type="RefSeq" id="WP_085474050.1">
    <property type="nucleotide sequence ID" value="NZ_FXAU01000007.1"/>
</dbReference>
<feature type="domain" description="RagB/SusD" evidence="6">
    <location>
        <begin position="298"/>
        <end position="584"/>
    </location>
</feature>
<dbReference type="AlphaFoldDB" id="A0A1X7L039"/>
<keyword evidence="3" id="KW-0732">Signal</keyword>
<keyword evidence="4" id="KW-0472">Membrane</keyword>
<evidence type="ECO:0000256" key="1">
    <source>
        <dbReference type="ARBA" id="ARBA00004442"/>
    </source>
</evidence>
<evidence type="ECO:0000256" key="5">
    <source>
        <dbReference type="ARBA" id="ARBA00023237"/>
    </source>
</evidence>
<keyword evidence="9" id="KW-1185">Reference proteome</keyword>
<accession>A0A1X7L039</accession>
<evidence type="ECO:0000313" key="8">
    <source>
        <dbReference type="EMBL" id="SMG46854.1"/>
    </source>
</evidence>
<sequence length="600" mass="67603">MKLNKLTYIVAGLCLSLTSCDKFLDKPPLTTEQDETAWTTEDNVRLYANKFLPTFFVGYNVGTTATGAALTGFRFSDDVLALGNQENFTRSVPNSSIWDYTSIRSLNIMIDRIESRMGGVLSTEAKAHWLGIARFYRGWRYSQVVASFGDIPYYNQVLSDTDFDALFKPRTPRNEVMDAVYEDLKFALENVRLADGEQNVNRYIVAGIISRVALHEATWQKYYYNNGDQAKKFLELAVTAGDMVINSGRYDIVTEYRTLFSSEDLKGNKDCLLYRIYNEAGGVQHAVATNSNLRESTNNGPTTDLMKAFICNDGKVWQNSAVENSTAFDLDNMIKTRDPRFEATFHRKPLPANRASLVYIAKFLPRDVEAIHENLNSAPVTAFTANRNTTDYPVLRYAEVLLNWIEAKAELATMGGAAVSQADLDKSVNKIRLRPIAAEAVARGVKQTAALQLGSLPSDPERDITVSPLLWEIRRERRMEFTFEFSRIADLERWGKLEYMDTKLNPDLLSGGWVNFQAQLPNLINADLGVVSTTGTYLQYNGSNAAAMRGFFRHKSNNDRLPFVGQVNINPYLTPVGRNQMDEYVAKGYVLKQTEGWPQN</sequence>
<keyword evidence="5" id="KW-0998">Cell outer membrane</keyword>
<gene>
    <name evidence="8" type="ORF">SAMN05660862_3353</name>
</gene>
<dbReference type="InterPro" id="IPR012944">
    <property type="entry name" value="SusD_RagB_dom"/>
</dbReference>
<dbReference type="STRING" id="561061.SAMN05660862_3353"/>
<dbReference type="SUPFAM" id="SSF48452">
    <property type="entry name" value="TPR-like"/>
    <property type="match status" value="1"/>
</dbReference>
<name>A0A1X7L039_9SPHI</name>
<organism evidence="8 9">
    <name type="scientific">Sphingobacterium psychroaquaticum</name>
    <dbReference type="NCBI Taxonomy" id="561061"/>
    <lineage>
        <taxon>Bacteria</taxon>
        <taxon>Pseudomonadati</taxon>
        <taxon>Bacteroidota</taxon>
        <taxon>Sphingobacteriia</taxon>
        <taxon>Sphingobacteriales</taxon>
        <taxon>Sphingobacteriaceae</taxon>
        <taxon>Sphingobacterium</taxon>
    </lineage>
</organism>
<dbReference type="Proteomes" id="UP000192980">
    <property type="component" value="Unassembled WGS sequence"/>
</dbReference>
<proteinExistence type="inferred from homology"/>
<evidence type="ECO:0000256" key="4">
    <source>
        <dbReference type="ARBA" id="ARBA00023136"/>
    </source>
</evidence>
<evidence type="ECO:0000259" key="6">
    <source>
        <dbReference type="Pfam" id="PF07980"/>
    </source>
</evidence>
<dbReference type="Gene3D" id="1.25.40.390">
    <property type="match status" value="1"/>
</dbReference>
<dbReference type="InterPro" id="IPR011990">
    <property type="entry name" value="TPR-like_helical_dom_sf"/>
</dbReference>
<evidence type="ECO:0000259" key="7">
    <source>
        <dbReference type="Pfam" id="PF14322"/>
    </source>
</evidence>
<comment type="similarity">
    <text evidence="2">Belongs to the SusD family.</text>
</comment>
<dbReference type="OrthoDB" id="5694214at2"/>
<dbReference type="Pfam" id="PF07980">
    <property type="entry name" value="SusD_RagB"/>
    <property type="match status" value="1"/>
</dbReference>